<evidence type="ECO:0000259" key="4">
    <source>
        <dbReference type="PROSITE" id="PS50043"/>
    </source>
</evidence>
<dbReference type="SUPFAM" id="SSF52540">
    <property type="entry name" value="P-loop containing nucleoside triphosphate hydrolases"/>
    <property type="match status" value="1"/>
</dbReference>
<keyword evidence="2" id="KW-0238">DNA-binding</keyword>
<keyword evidence="1" id="KW-0805">Transcription regulation</keyword>
<dbReference type="Gene3D" id="3.40.50.300">
    <property type="entry name" value="P-loop containing nucleotide triphosphate hydrolases"/>
    <property type="match status" value="1"/>
</dbReference>
<dbReference type="InterPro" id="IPR016032">
    <property type="entry name" value="Sig_transdc_resp-reg_C-effctor"/>
</dbReference>
<dbReference type="SUPFAM" id="SSF46894">
    <property type="entry name" value="C-terminal effector domain of the bipartite response regulators"/>
    <property type="match status" value="1"/>
</dbReference>
<gene>
    <name evidence="5" type="ORF">NQV15_08840</name>
</gene>
<dbReference type="RefSeq" id="WP_232399454.1">
    <property type="nucleotide sequence ID" value="NZ_CP102173.1"/>
</dbReference>
<sequence length="277" mass="29138">MGSRLDAFEPALVGRPEELAVLAALLERAGTGRAGTLLIAGDAGVGKTALVQRACSKAASTSSVLVLAGACLPLASLSVPFLAIRSALRDARHDGIPMPPAMDSADSPANAPIVFDTWLDDLARDRAVVLAVDDLHWADQSTLDVRAAESLLLHDRHHRAAAAAHLRRGLSLAEDLAAVPLQRELQSLATTARIRTGAVGSTDGPAPPHETPSLLGLTTREREILAHVVAGRTYGEIARDLMISEKTVSSHISHLLHKTGTANRVDLARLAARAHRG</sequence>
<dbReference type="InterPro" id="IPR041664">
    <property type="entry name" value="AAA_16"/>
</dbReference>
<dbReference type="InterPro" id="IPR000792">
    <property type="entry name" value="Tscrpt_reg_LuxR_C"/>
</dbReference>
<dbReference type="Pfam" id="PF00196">
    <property type="entry name" value="GerE"/>
    <property type="match status" value="1"/>
</dbReference>
<dbReference type="Proteomes" id="UP001316184">
    <property type="component" value="Chromosome"/>
</dbReference>
<dbReference type="PANTHER" id="PTHR44688">
    <property type="entry name" value="DNA-BINDING TRANSCRIPTIONAL ACTIVATOR DEVR_DOSR"/>
    <property type="match status" value="1"/>
</dbReference>
<dbReference type="InterPro" id="IPR036388">
    <property type="entry name" value="WH-like_DNA-bd_sf"/>
</dbReference>
<evidence type="ECO:0000256" key="3">
    <source>
        <dbReference type="ARBA" id="ARBA00023163"/>
    </source>
</evidence>
<accession>A0ABY5MF76</accession>
<keyword evidence="3" id="KW-0804">Transcription</keyword>
<name>A0ABY5MF76_9ACTN</name>
<organism evidence="5 6">
    <name type="scientific">Aeromicrobium wangtongii</name>
    <dbReference type="NCBI Taxonomy" id="2969247"/>
    <lineage>
        <taxon>Bacteria</taxon>
        <taxon>Bacillati</taxon>
        <taxon>Actinomycetota</taxon>
        <taxon>Actinomycetes</taxon>
        <taxon>Propionibacteriales</taxon>
        <taxon>Nocardioidaceae</taxon>
        <taxon>Aeromicrobium</taxon>
    </lineage>
</organism>
<evidence type="ECO:0000256" key="1">
    <source>
        <dbReference type="ARBA" id="ARBA00023015"/>
    </source>
</evidence>
<dbReference type="Gene3D" id="1.10.10.10">
    <property type="entry name" value="Winged helix-like DNA-binding domain superfamily/Winged helix DNA-binding domain"/>
    <property type="match status" value="1"/>
</dbReference>
<evidence type="ECO:0000256" key="2">
    <source>
        <dbReference type="ARBA" id="ARBA00023125"/>
    </source>
</evidence>
<evidence type="ECO:0000313" key="6">
    <source>
        <dbReference type="Proteomes" id="UP001316184"/>
    </source>
</evidence>
<proteinExistence type="predicted"/>
<evidence type="ECO:0000313" key="5">
    <source>
        <dbReference type="EMBL" id="UUP15402.1"/>
    </source>
</evidence>
<keyword evidence="6" id="KW-1185">Reference proteome</keyword>
<feature type="domain" description="HTH luxR-type" evidence="4">
    <location>
        <begin position="210"/>
        <end position="275"/>
    </location>
</feature>
<dbReference type="PRINTS" id="PR00038">
    <property type="entry name" value="HTHLUXR"/>
</dbReference>
<dbReference type="PANTHER" id="PTHR44688:SF16">
    <property type="entry name" value="DNA-BINDING TRANSCRIPTIONAL ACTIVATOR DEVR_DOSR"/>
    <property type="match status" value="1"/>
</dbReference>
<protein>
    <submittedName>
        <fullName evidence="5">LuxR family transcriptional regulator</fullName>
    </submittedName>
</protein>
<dbReference type="InterPro" id="IPR027417">
    <property type="entry name" value="P-loop_NTPase"/>
</dbReference>
<dbReference type="PROSITE" id="PS00622">
    <property type="entry name" value="HTH_LUXR_1"/>
    <property type="match status" value="1"/>
</dbReference>
<dbReference type="PROSITE" id="PS50043">
    <property type="entry name" value="HTH_LUXR_2"/>
    <property type="match status" value="1"/>
</dbReference>
<dbReference type="Pfam" id="PF13191">
    <property type="entry name" value="AAA_16"/>
    <property type="match status" value="1"/>
</dbReference>
<dbReference type="CDD" id="cd06170">
    <property type="entry name" value="LuxR_C_like"/>
    <property type="match status" value="1"/>
</dbReference>
<reference evidence="5 6" key="1">
    <citation type="submission" date="2022-08" db="EMBL/GenBank/DDBJ databases">
        <title>novel species in genus Aeromicrobium.</title>
        <authorList>
            <person name="Ye L."/>
        </authorList>
    </citation>
    <scope>NUCLEOTIDE SEQUENCE [LARGE SCALE GENOMIC DNA]</scope>
    <source>
        <strain evidence="6">zg-Y1379</strain>
    </source>
</reference>
<dbReference type="EMBL" id="CP102173">
    <property type="protein sequence ID" value="UUP15402.1"/>
    <property type="molecule type" value="Genomic_DNA"/>
</dbReference>
<dbReference type="SMART" id="SM00421">
    <property type="entry name" value="HTH_LUXR"/>
    <property type="match status" value="1"/>
</dbReference>